<proteinExistence type="predicted"/>
<reference evidence="1" key="1">
    <citation type="submission" date="2022-12" db="EMBL/GenBank/DDBJ databases">
        <title>Genome assemblies of Blomia tropicalis.</title>
        <authorList>
            <person name="Cui Y."/>
        </authorList>
    </citation>
    <scope>NUCLEOTIDE SEQUENCE</scope>
    <source>
        <tissue evidence="1">Adult mites</tissue>
    </source>
</reference>
<accession>A0A9Q0M7T4</accession>
<evidence type="ECO:0000313" key="2">
    <source>
        <dbReference type="Proteomes" id="UP001142055"/>
    </source>
</evidence>
<evidence type="ECO:0000313" key="1">
    <source>
        <dbReference type="EMBL" id="KAJ6220567.1"/>
    </source>
</evidence>
<organism evidence="1 2">
    <name type="scientific">Blomia tropicalis</name>
    <name type="common">Mite</name>
    <dbReference type="NCBI Taxonomy" id="40697"/>
    <lineage>
        <taxon>Eukaryota</taxon>
        <taxon>Metazoa</taxon>
        <taxon>Ecdysozoa</taxon>
        <taxon>Arthropoda</taxon>
        <taxon>Chelicerata</taxon>
        <taxon>Arachnida</taxon>
        <taxon>Acari</taxon>
        <taxon>Acariformes</taxon>
        <taxon>Sarcoptiformes</taxon>
        <taxon>Astigmata</taxon>
        <taxon>Glycyphagoidea</taxon>
        <taxon>Echimyopodidae</taxon>
        <taxon>Blomia</taxon>
    </lineage>
</organism>
<dbReference type="Proteomes" id="UP001142055">
    <property type="component" value="Chromosome 2"/>
</dbReference>
<dbReference type="EMBL" id="JAPWDV010000002">
    <property type="protein sequence ID" value="KAJ6220567.1"/>
    <property type="molecule type" value="Genomic_DNA"/>
</dbReference>
<gene>
    <name evidence="1" type="ORF">RDWZM_006379</name>
</gene>
<keyword evidence="2" id="KW-1185">Reference proteome</keyword>
<comment type="caution">
    <text evidence="1">The sequence shown here is derived from an EMBL/GenBank/DDBJ whole genome shotgun (WGS) entry which is preliminary data.</text>
</comment>
<protein>
    <submittedName>
        <fullName evidence="1">Uncharacterized protein</fullName>
    </submittedName>
</protein>
<name>A0A9Q0M7T4_BLOTA</name>
<dbReference type="AlphaFoldDB" id="A0A9Q0M7T4"/>
<sequence length="179" mass="21387">MSTQMVPYEMNASEFESSNDSIPLAPWDSANNSGNENTNYRNNLGTKLTDRLINLYPSIRDDLFKYPWAYTGDLKVFMIFNSKLMIYSQEDVHGKDIWYEEVEYIKRKVQNKTIVIKLKNKEKLRFSLDYKQYHILMYNLSRRVALNVRPRLFHLNRIYNVDKVKKHTKPVPAFFEFLL</sequence>